<evidence type="ECO:0000313" key="1">
    <source>
        <dbReference type="EMBL" id="CAG8710297.1"/>
    </source>
</evidence>
<feature type="non-terminal residue" evidence="1">
    <location>
        <position position="1"/>
    </location>
</feature>
<organism evidence="1 2">
    <name type="scientific">Acaulospora colombiana</name>
    <dbReference type="NCBI Taxonomy" id="27376"/>
    <lineage>
        <taxon>Eukaryota</taxon>
        <taxon>Fungi</taxon>
        <taxon>Fungi incertae sedis</taxon>
        <taxon>Mucoromycota</taxon>
        <taxon>Glomeromycotina</taxon>
        <taxon>Glomeromycetes</taxon>
        <taxon>Diversisporales</taxon>
        <taxon>Acaulosporaceae</taxon>
        <taxon>Acaulospora</taxon>
    </lineage>
</organism>
<reference evidence="1" key="1">
    <citation type="submission" date="2021-06" db="EMBL/GenBank/DDBJ databases">
        <authorList>
            <person name="Kallberg Y."/>
            <person name="Tangrot J."/>
            <person name="Rosling A."/>
        </authorList>
    </citation>
    <scope>NUCLEOTIDE SEQUENCE</scope>
    <source>
        <strain evidence="1">CL356</strain>
    </source>
</reference>
<gene>
    <name evidence="1" type="ORF">ACOLOM_LOCUS10635</name>
</gene>
<dbReference type="Proteomes" id="UP000789525">
    <property type="component" value="Unassembled WGS sequence"/>
</dbReference>
<comment type="caution">
    <text evidence="1">The sequence shown here is derived from an EMBL/GenBank/DDBJ whole genome shotgun (WGS) entry which is preliminary data.</text>
</comment>
<name>A0ACA9PIF2_9GLOM</name>
<dbReference type="EMBL" id="CAJVPT010035106">
    <property type="protein sequence ID" value="CAG8710297.1"/>
    <property type="molecule type" value="Genomic_DNA"/>
</dbReference>
<accession>A0ACA9PIF2</accession>
<feature type="non-terminal residue" evidence="1">
    <location>
        <position position="62"/>
    </location>
</feature>
<protein>
    <submittedName>
        <fullName evidence="1">3307_t:CDS:1</fullName>
    </submittedName>
</protein>
<evidence type="ECO:0000313" key="2">
    <source>
        <dbReference type="Proteomes" id="UP000789525"/>
    </source>
</evidence>
<keyword evidence="2" id="KW-1185">Reference proteome</keyword>
<proteinExistence type="predicted"/>
<sequence length="62" mass="6919">KNDLSSFSKHSSQTWLDTPEPSRPIEMLQCIICIVDLRKSASGSLLRMSGGDTLFVDTSDFR</sequence>